<dbReference type="GO" id="GO:0005876">
    <property type="term" value="C:spindle microtubule"/>
    <property type="evidence" value="ECO:0007669"/>
    <property type="project" value="TreeGrafter"/>
</dbReference>
<feature type="region of interest" description="Disordered" evidence="1">
    <location>
        <begin position="656"/>
        <end position="679"/>
    </location>
</feature>
<dbReference type="InterPro" id="IPR016024">
    <property type="entry name" value="ARM-type_fold"/>
</dbReference>
<dbReference type="GO" id="GO:0008017">
    <property type="term" value="F:microtubule binding"/>
    <property type="evidence" value="ECO:0007669"/>
    <property type="project" value="TreeGrafter"/>
</dbReference>
<dbReference type="GO" id="GO:0005881">
    <property type="term" value="C:cytoplasmic microtubule"/>
    <property type="evidence" value="ECO:0007669"/>
    <property type="project" value="TreeGrafter"/>
</dbReference>
<feature type="compositionally biased region" description="Basic and acidic residues" evidence="1">
    <location>
        <begin position="212"/>
        <end position="226"/>
    </location>
</feature>
<evidence type="ECO:0000313" key="3">
    <source>
        <dbReference type="EMBL" id="CAE0363690.1"/>
    </source>
</evidence>
<dbReference type="PANTHER" id="PTHR21567:SF9">
    <property type="entry name" value="CLIP-ASSOCIATING PROTEIN"/>
    <property type="match status" value="1"/>
</dbReference>
<dbReference type="GO" id="GO:0090307">
    <property type="term" value="P:mitotic spindle assembly"/>
    <property type="evidence" value="ECO:0007669"/>
    <property type="project" value="TreeGrafter"/>
</dbReference>
<gene>
    <name evidence="3" type="ORF">ALAG00032_LOCUS4431</name>
</gene>
<reference evidence="3" key="1">
    <citation type="submission" date="2021-01" db="EMBL/GenBank/DDBJ databases">
        <authorList>
            <person name="Corre E."/>
            <person name="Pelletier E."/>
            <person name="Niang G."/>
            <person name="Scheremetjew M."/>
            <person name="Finn R."/>
            <person name="Kale V."/>
            <person name="Holt S."/>
            <person name="Cochrane G."/>
            <person name="Meng A."/>
            <person name="Brown T."/>
            <person name="Cohen L."/>
        </authorList>
    </citation>
    <scope>NUCLEOTIDE SEQUENCE</scope>
    <source>
        <strain evidence="3">CCMP1510</strain>
    </source>
</reference>
<dbReference type="AlphaFoldDB" id="A0A7S3JSN8"/>
<dbReference type="EMBL" id="HBIJ01006308">
    <property type="protein sequence ID" value="CAE0363690.1"/>
    <property type="molecule type" value="Transcribed_RNA"/>
</dbReference>
<evidence type="ECO:0000256" key="1">
    <source>
        <dbReference type="SAM" id="MobiDB-lite"/>
    </source>
</evidence>
<feature type="compositionally biased region" description="Polar residues" evidence="1">
    <location>
        <begin position="359"/>
        <end position="374"/>
    </location>
</feature>
<dbReference type="GO" id="GO:0005815">
    <property type="term" value="C:microtubule organizing center"/>
    <property type="evidence" value="ECO:0007669"/>
    <property type="project" value="TreeGrafter"/>
</dbReference>
<dbReference type="Gene3D" id="1.25.10.10">
    <property type="entry name" value="Leucine-rich Repeat Variant"/>
    <property type="match status" value="3"/>
</dbReference>
<feature type="compositionally biased region" description="Low complexity" evidence="1">
    <location>
        <begin position="340"/>
        <end position="353"/>
    </location>
</feature>
<feature type="domain" description="TOG" evidence="2">
    <location>
        <begin position="2"/>
        <end position="231"/>
    </location>
</feature>
<sequence length="971" mass="106623">MNVEKIEIKLRSSEWGVRVEGLRELRKIVESENALLQVNEIRSIGILELICANMKDLRSLVAAEACRCAEACGEKLGSSEILCEVWLEVVIGLCGGSAPRVVTNAADAAARAIVEHCTDTSKYYNIISKLKSIAAKARAAPARSAALRLIALGLKRWKNITPTNCESMAKEAGQCFIDRARDADAEARSAAREIFFALLDRGYTDIAMKARDQIDPATRKQLDRQRPPPSPVDDDRPKRLLKRNLQFQQAHTIHRGGDTKINFPPSPPPNSKQQQARDTTAIIPDFNALIRAHEEKATLSQDDEEKEKDLQLMHDDFEYSSDQGWEDEGPPPPPGPPPSTLLKSSSKYSTSPSKKSKQQENTQQNGKGSITNNIKKNSVSELCSQVHSSPHWDVRRDAILALEDAAISGSPEAWRAVATAALDGHHQVAASGLSLAANALSLVSPESASLSLGQSQSNYDTVLGALLTAGATRYSDARPGVRGAAIRALDAAKDAVAPSSLLAAAIAASPDIRGNKVKATLFEFMGPLFSDDAELETDLQAELFLKISSFIKTTHATIMQAKSGGGKRPVDDALFAALAHCLDQLRRLDPVGLADRAALLGPEYRRAILIALQETAPDFESLLSQARTRALQNMTGETNTLVSHLTTKMNNTADYQTSKNEKENVISPSNRQQRSKDDESLETCLSTVVAALATEASLSKNDERISAEAKAARRTVFHNIKKHKDEPAWDRFFQQIAMLLLERACNISQSLETVALWELAARHEALGLLRIMATQTPNRFLAIIDAAAARLLQIASIDSIPLELAFAAERTLYTCIKRVDAKPIFFAAKSTILSARFKEKTKFKNLTNDNEYDSDHSSHSSVEDINEHEDIQQVYRSCAPAARLLTSSIPLLPMNILRDSLPSLLPRLCQLLDAHHPPVRKAAVDSIVELNCAMSDLNQIRKFLRDDQIKLIMFYVKNKKQQRSNSLPSSL</sequence>
<accession>A0A7S3JSN8</accession>
<proteinExistence type="predicted"/>
<dbReference type="PANTHER" id="PTHR21567">
    <property type="entry name" value="CLASP"/>
    <property type="match status" value="1"/>
</dbReference>
<dbReference type="SUPFAM" id="SSF48371">
    <property type="entry name" value="ARM repeat"/>
    <property type="match status" value="1"/>
</dbReference>
<feature type="region of interest" description="Disordered" evidence="1">
    <location>
        <begin position="212"/>
        <end position="277"/>
    </location>
</feature>
<dbReference type="GO" id="GO:0072686">
    <property type="term" value="C:mitotic spindle"/>
    <property type="evidence" value="ECO:0007669"/>
    <property type="project" value="TreeGrafter"/>
</dbReference>
<name>A0A7S3JSN8_9STRA</name>
<feature type="region of interest" description="Disordered" evidence="1">
    <location>
        <begin position="320"/>
        <end position="374"/>
    </location>
</feature>
<protein>
    <recommendedName>
        <fullName evidence="2">TOG domain-containing protein</fullName>
    </recommendedName>
</protein>
<dbReference type="InterPro" id="IPR034085">
    <property type="entry name" value="TOG"/>
</dbReference>
<evidence type="ECO:0000259" key="2">
    <source>
        <dbReference type="SMART" id="SM01349"/>
    </source>
</evidence>
<feature type="compositionally biased region" description="Pro residues" evidence="1">
    <location>
        <begin position="330"/>
        <end position="339"/>
    </location>
</feature>
<dbReference type="SMART" id="SM01349">
    <property type="entry name" value="TOG"/>
    <property type="match status" value="1"/>
</dbReference>
<dbReference type="InterPro" id="IPR011989">
    <property type="entry name" value="ARM-like"/>
</dbReference>
<organism evidence="3">
    <name type="scientific">Aureoumbra lagunensis</name>
    <dbReference type="NCBI Taxonomy" id="44058"/>
    <lineage>
        <taxon>Eukaryota</taxon>
        <taxon>Sar</taxon>
        <taxon>Stramenopiles</taxon>
        <taxon>Ochrophyta</taxon>
        <taxon>Pelagophyceae</taxon>
        <taxon>Pelagomonadales</taxon>
        <taxon>Aureoumbra</taxon>
    </lineage>
</organism>